<evidence type="ECO:0000256" key="6">
    <source>
        <dbReference type="ARBA" id="ARBA00022692"/>
    </source>
</evidence>
<keyword evidence="7" id="KW-0249">Electron transport</keyword>
<accession>A0A3N4KGF3</accession>
<evidence type="ECO:0000256" key="2">
    <source>
        <dbReference type="ARBA" id="ARBA00006278"/>
    </source>
</evidence>
<name>A0A3N4KGF3_9PEZI</name>
<dbReference type="SUPFAM" id="SSF52343">
    <property type="entry name" value="Ferredoxin reductase-like, C-terminal NADP-linked domain"/>
    <property type="match status" value="1"/>
</dbReference>
<dbReference type="SFLD" id="SFLDS00052">
    <property type="entry name" value="Ferric_Reductase_Domain"/>
    <property type="match status" value="1"/>
</dbReference>
<organism evidence="16 17">
    <name type="scientific">Morchella conica CCBAS932</name>
    <dbReference type="NCBI Taxonomy" id="1392247"/>
    <lineage>
        <taxon>Eukaryota</taxon>
        <taxon>Fungi</taxon>
        <taxon>Dikarya</taxon>
        <taxon>Ascomycota</taxon>
        <taxon>Pezizomycotina</taxon>
        <taxon>Pezizomycetes</taxon>
        <taxon>Pezizales</taxon>
        <taxon>Morchellaceae</taxon>
        <taxon>Morchella</taxon>
    </lineage>
</organism>
<dbReference type="InterPro" id="IPR017927">
    <property type="entry name" value="FAD-bd_FR_type"/>
</dbReference>
<dbReference type="Pfam" id="PF08030">
    <property type="entry name" value="NAD_binding_6"/>
    <property type="match status" value="1"/>
</dbReference>
<dbReference type="InterPro" id="IPR013121">
    <property type="entry name" value="Fe_red_NAD-bd_6"/>
</dbReference>
<keyword evidence="10" id="KW-0406">Ion transport</keyword>
<feature type="region of interest" description="Disordered" evidence="13">
    <location>
        <begin position="502"/>
        <end position="527"/>
    </location>
</feature>
<dbReference type="InterPro" id="IPR013112">
    <property type="entry name" value="FAD-bd_8"/>
</dbReference>
<feature type="domain" description="FAD-binding FR-type" evidence="15">
    <location>
        <begin position="313"/>
        <end position="419"/>
    </location>
</feature>
<evidence type="ECO:0000313" key="17">
    <source>
        <dbReference type="Proteomes" id="UP000277580"/>
    </source>
</evidence>
<comment type="similarity">
    <text evidence="2">Belongs to the ferric reductase (FRE) family.</text>
</comment>
<dbReference type="InterPro" id="IPR017938">
    <property type="entry name" value="Riboflavin_synthase-like_b-brl"/>
</dbReference>
<dbReference type="PANTHER" id="PTHR32361:SF3">
    <property type="entry name" value="REDUCTASE, PUTATIVE (AFU_ORTHOLOGUE AFUA_6G13750)-RELATED"/>
    <property type="match status" value="1"/>
</dbReference>
<evidence type="ECO:0000256" key="9">
    <source>
        <dbReference type="ARBA" id="ARBA00023002"/>
    </source>
</evidence>
<dbReference type="SFLD" id="SFLDG01168">
    <property type="entry name" value="Ferric_reductase_subgroup_(FRE"/>
    <property type="match status" value="1"/>
</dbReference>
<evidence type="ECO:0000256" key="13">
    <source>
        <dbReference type="SAM" id="MobiDB-lite"/>
    </source>
</evidence>
<dbReference type="OrthoDB" id="167398at2759"/>
<comment type="subcellular location">
    <subcellularLocation>
        <location evidence="1">Cell membrane</location>
        <topology evidence="1">Multi-pass membrane protein</topology>
    </subcellularLocation>
</comment>
<keyword evidence="6 14" id="KW-0812">Transmembrane</keyword>
<keyword evidence="17" id="KW-1185">Reference proteome</keyword>
<feature type="compositionally biased region" description="Low complexity" evidence="13">
    <location>
        <begin position="504"/>
        <end position="519"/>
    </location>
</feature>
<feature type="transmembrane region" description="Helical" evidence="14">
    <location>
        <begin position="224"/>
        <end position="243"/>
    </location>
</feature>
<evidence type="ECO:0000256" key="11">
    <source>
        <dbReference type="ARBA" id="ARBA00023136"/>
    </source>
</evidence>
<keyword evidence="4" id="KW-0813">Transport</keyword>
<evidence type="ECO:0000256" key="4">
    <source>
        <dbReference type="ARBA" id="ARBA00022448"/>
    </source>
</evidence>
<evidence type="ECO:0000256" key="10">
    <source>
        <dbReference type="ARBA" id="ARBA00023065"/>
    </source>
</evidence>
<keyword evidence="8 14" id="KW-1133">Transmembrane helix</keyword>
<dbReference type="Pfam" id="PF08022">
    <property type="entry name" value="FAD_binding_8"/>
    <property type="match status" value="1"/>
</dbReference>
<dbReference type="Pfam" id="PF01794">
    <property type="entry name" value="Ferric_reduct"/>
    <property type="match status" value="1"/>
</dbReference>
<dbReference type="AlphaFoldDB" id="A0A3N4KGF3"/>
<evidence type="ECO:0000256" key="8">
    <source>
        <dbReference type="ARBA" id="ARBA00022989"/>
    </source>
</evidence>
<dbReference type="Proteomes" id="UP000277580">
    <property type="component" value="Unassembled WGS sequence"/>
</dbReference>
<dbReference type="GO" id="GO:0015677">
    <property type="term" value="P:copper ion import"/>
    <property type="evidence" value="ECO:0007669"/>
    <property type="project" value="TreeGrafter"/>
</dbReference>
<sequence length="615" mass="69401">MGICEGKDNCDYWDHYYQQHNSHILGMFITWGFIASIVVVAGVINISGRHRKKLSQKDEEGKKTASGGRSIHGVLSAFFRKYLLPQSLWGLFSHVTRFQAMMVVLLTLYCTLFTFIGISYGVWVNPTKPPGRRIGFLEFSGDRTGCLAFAFVPLVFILSSRDNIFSLITGVSYQHFNFLHRWIGRFIFIMTWVHTVLWSIELGIMYQPQPTKYKTTWAKRYWKYGVGATALLTFLFLHSFRTVQKWTGYEFFRKSHEVVAVLFLGACWGHWPDMKEWIIAGIAIVFFDRCVRYVRMFLIHMNWTSGTSGAFGLHAFDGTISRHHDTDGIDVLVLRVKSNITWKAGQHFFLTFPTLSFLESHPFTTSNTPTPGAKTQDQLYIIRVLKGQTKRLADLCIEPDTEYPLPTIVCGPYGTSVIDQSASNYQLIAGGTGASFTLPLAQTIIASTSVSDEKRIIDFVWILRRAENLRWLQNELLELRRQATETPGVDLHIRVFVTRDGEVPSASSTSPAPSTPTASKEVCDPKDKETLGVNISTEAKTPEHDVTSWLQDHHPSCKDIVMAFRDECVGKIQVLASGPAGLGRDLREAVAGCNDSCKVWRGDEGGEVGLYWDSR</sequence>
<dbReference type="PROSITE" id="PS51384">
    <property type="entry name" value="FAD_FR"/>
    <property type="match status" value="1"/>
</dbReference>
<evidence type="ECO:0000256" key="1">
    <source>
        <dbReference type="ARBA" id="ARBA00004651"/>
    </source>
</evidence>
<feature type="transmembrane region" description="Helical" evidence="14">
    <location>
        <begin position="182"/>
        <end position="204"/>
    </location>
</feature>
<proteinExistence type="inferred from homology"/>
<evidence type="ECO:0000256" key="12">
    <source>
        <dbReference type="ARBA" id="ARBA00048483"/>
    </source>
</evidence>
<evidence type="ECO:0000256" key="5">
    <source>
        <dbReference type="ARBA" id="ARBA00022475"/>
    </source>
</evidence>
<dbReference type="EMBL" id="ML119150">
    <property type="protein sequence ID" value="RPB09614.1"/>
    <property type="molecule type" value="Genomic_DNA"/>
</dbReference>
<dbReference type="Gene3D" id="3.40.50.80">
    <property type="entry name" value="Nucleotide-binding domain of ferredoxin-NADP reductase (FNR) module"/>
    <property type="match status" value="1"/>
</dbReference>
<dbReference type="GO" id="GO:0052851">
    <property type="term" value="F:ferric-chelate reductase (NADPH) activity"/>
    <property type="evidence" value="ECO:0007669"/>
    <property type="project" value="UniProtKB-EC"/>
</dbReference>
<evidence type="ECO:0000259" key="15">
    <source>
        <dbReference type="PROSITE" id="PS51384"/>
    </source>
</evidence>
<evidence type="ECO:0000313" key="16">
    <source>
        <dbReference type="EMBL" id="RPB09614.1"/>
    </source>
</evidence>
<evidence type="ECO:0000256" key="7">
    <source>
        <dbReference type="ARBA" id="ARBA00022982"/>
    </source>
</evidence>
<dbReference type="GO" id="GO:0006826">
    <property type="term" value="P:iron ion transport"/>
    <property type="evidence" value="ECO:0007669"/>
    <property type="project" value="TreeGrafter"/>
</dbReference>
<dbReference type="GO" id="GO:0005886">
    <property type="term" value="C:plasma membrane"/>
    <property type="evidence" value="ECO:0007669"/>
    <property type="project" value="UniProtKB-SubCell"/>
</dbReference>
<reference evidence="16 17" key="1">
    <citation type="journal article" date="2018" name="Nat. Ecol. Evol.">
        <title>Pezizomycetes genomes reveal the molecular basis of ectomycorrhizal truffle lifestyle.</title>
        <authorList>
            <person name="Murat C."/>
            <person name="Payen T."/>
            <person name="Noel B."/>
            <person name="Kuo A."/>
            <person name="Morin E."/>
            <person name="Chen J."/>
            <person name="Kohler A."/>
            <person name="Krizsan K."/>
            <person name="Balestrini R."/>
            <person name="Da Silva C."/>
            <person name="Montanini B."/>
            <person name="Hainaut M."/>
            <person name="Levati E."/>
            <person name="Barry K.W."/>
            <person name="Belfiori B."/>
            <person name="Cichocki N."/>
            <person name="Clum A."/>
            <person name="Dockter R.B."/>
            <person name="Fauchery L."/>
            <person name="Guy J."/>
            <person name="Iotti M."/>
            <person name="Le Tacon F."/>
            <person name="Lindquist E.A."/>
            <person name="Lipzen A."/>
            <person name="Malagnac F."/>
            <person name="Mello A."/>
            <person name="Molinier V."/>
            <person name="Miyauchi S."/>
            <person name="Poulain J."/>
            <person name="Riccioni C."/>
            <person name="Rubini A."/>
            <person name="Sitrit Y."/>
            <person name="Splivallo R."/>
            <person name="Traeger S."/>
            <person name="Wang M."/>
            <person name="Zifcakova L."/>
            <person name="Wipf D."/>
            <person name="Zambonelli A."/>
            <person name="Paolocci F."/>
            <person name="Nowrousian M."/>
            <person name="Ottonello S."/>
            <person name="Baldrian P."/>
            <person name="Spatafora J.W."/>
            <person name="Henrissat B."/>
            <person name="Nagy L.G."/>
            <person name="Aury J.M."/>
            <person name="Wincker P."/>
            <person name="Grigoriev I.V."/>
            <person name="Bonfante P."/>
            <person name="Martin F.M."/>
        </authorList>
    </citation>
    <scope>NUCLEOTIDE SEQUENCE [LARGE SCALE GENOMIC DNA]</scope>
    <source>
        <strain evidence="16 17">CCBAS932</strain>
    </source>
</reference>
<keyword evidence="5" id="KW-1003">Cell membrane</keyword>
<keyword evidence="11 14" id="KW-0472">Membrane</keyword>
<evidence type="ECO:0000256" key="14">
    <source>
        <dbReference type="SAM" id="Phobius"/>
    </source>
</evidence>
<dbReference type="GO" id="GO:0006879">
    <property type="term" value="P:intracellular iron ion homeostasis"/>
    <property type="evidence" value="ECO:0007669"/>
    <property type="project" value="TreeGrafter"/>
</dbReference>
<evidence type="ECO:0000256" key="3">
    <source>
        <dbReference type="ARBA" id="ARBA00012668"/>
    </source>
</evidence>
<dbReference type="STRING" id="1392247.A0A3N4KGF3"/>
<dbReference type="InParanoid" id="A0A3N4KGF3"/>
<protein>
    <recommendedName>
        <fullName evidence="3">ferric-chelate reductase (NADPH)</fullName>
        <ecNumber evidence="3">1.16.1.9</ecNumber>
    </recommendedName>
</protein>
<dbReference type="EC" id="1.16.1.9" evidence="3"/>
<dbReference type="SUPFAM" id="SSF63380">
    <property type="entry name" value="Riboflavin synthase domain-like"/>
    <property type="match status" value="1"/>
</dbReference>
<dbReference type="PANTHER" id="PTHR32361">
    <property type="entry name" value="FERRIC/CUPRIC REDUCTASE TRANSMEMBRANE COMPONENT"/>
    <property type="match status" value="1"/>
</dbReference>
<dbReference type="CDD" id="cd06186">
    <property type="entry name" value="NOX_Duox_like_FAD_NADP"/>
    <property type="match status" value="1"/>
</dbReference>
<dbReference type="InterPro" id="IPR039261">
    <property type="entry name" value="FNR_nucleotide-bd"/>
</dbReference>
<feature type="transmembrane region" description="Helical" evidence="14">
    <location>
        <begin position="100"/>
        <end position="123"/>
    </location>
</feature>
<dbReference type="InterPro" id="IPR013130">
    <property type="entry name" value="Fe3_Rdtase_TM_dom"/>
</dbReference>
<gene>
    <name evidence="16" type="ORF">P167DRAFT_492131</name>
</gene>
<keyword evidence="9" id="KW-0560">Oxidoreductase</keyword>
<dbReference type="InterPro" id="IPR051410">
    <property type="entry name" value="Ferric/Cupric_Reductase"/>
</dbReference>
<comment type="catalytic activity">
    <reaction evidence="12">
        <text>2 a Fe(II)-siderophore + NADP(+) + H(+) = 2 a Fe(III)-siderophore + NADPH</text>
        <dbReference type="Rhea" id="RHEA:28795"/>
        <dbReference type="Rhea" id="RHEA-COMP:11342"/>
        <dbReference type="Rhea" id="RHEA-COMP:11344"/>
        <dbReference type="ChEBI" id="CHEBI:15378"/>
        <dbReference type="ChEBI" id="CHEBI:29033"/>
        <dbReference type="ChEBI" id="CHEBI:29034"/>
        <dbReference type="ChEBI" id="CHEBI:57783"/>
        <dbReference type="ChEBI" id="CHEBI:58349"/>
        <dbReference type="EC" id="1.16.1.9"/>
    </reaction>
</comment>
<feature type="transmembrane region" description="Helical" evidence="14">
    <location>
        <begin position="24"/>
        <end position="47"/>
    </location>
</feature>